<dbReference type="InterPro" id="IPR002938">
    <property type="entry name" value="FAD-bd"/>
</dbReference>
<accession>G2I1G0</accession>
<name>G2I1G0_KOMMN</name>
<dbReference type="EMBL" id="AP012159">
    <property type="protein sequence ID" value="BAK84768.1"/>
    <property type="molecule type" value="Genomic_DNA"/>
</dbReference>
<dbReference type="InterPro" id="IPR051704">
    <property type="entry name" value="FAD_aromatic-hydroxylase"/>
</dbReference>
<dbReference type="Gene3D" id="3.30.9.10">
    <property type="entry name" value="D-Amino Acid Oxidase, subunit A, domain 2"/>
    <property type="match status" value="1"/>
</dbReference>
<sequence>MIILWSDHRPSSGEGRVSHAVPVPYCSMMMERDTVKARKKILICGAGIAGPVCAYWLHQYGYEVVVAERARTLRDGGQNVDIKGAGQQVIRMMRLVERIEAKNTLEQGQKYVDAAGKLVAAFPKGAFATLTNDFEIMRGDFAQILFEATAQTCDYRFETFVKDLEEKNGSMSVTFNNDSVEEFEFVICAEGISSATRNMILPSETSFRYLGAYMSFFKISKRPEDDQWAYSVNGVDGTFITLRPGNEGETTVLVTFLRKKHDITWDNQDDAKKMLRDALKGRGTIADRISMELETVRDFYFGPMSQVKVSRWSHGRFVLLGDAAYCPTAFTGEGTALALVGAYVLAGEIKRGAHYAEAFNMYEALVRPYVHASQNRMNPVLVRLIHPRSRIAISLTHMVQKILASHHVQKRLRLGAEKREKKITEDFVFPNYA</sequence>
<dbReference type="Proteomes" id="UP000009044">
    <property type="component" value="Chromosome"/>
</dbReference>
<dbReference type="PRINTS" id="PR00420">
    <property type="entry name" value="RNGMNOXGNASE"/>
</dbReference>
<dbReference type="GO" id="GO:0071949">
    <property type="term" value="F:FAD binding"/>
    <property type="evidence" value="ECO:0007669"/>
    <property type="project" value="InterPro"/>
</dbReference>
<dbReference type="HOGENOM" id="CLU_009665_1_0_5"/>
<dbReference type="Pfam" id="PF01494">
    <property type="entry name" value="FAD_binding_3"/>
    <property type="match status" value="1"/>
</dbReference>
<dbReference type="PANTHER" id="PTHR46865">
    <property type="entry name" value="OXIDOREDUCTASE-RELATED"/>
    <property type="match status" value="1"/>
</dbReference>
<dbReference type="SUPFAM" id="SSF51905">
    <property type="entry name" value="FAD/NAD(P)-binding domain"/>
    <property type="match status" value="1"/>
</dbReference>
<dbReference type="AlphaFoldDB" id="G2I1G0"/>
<evidence type="ECO:0000313" key="2">
    <source>
        <dbReference type="EMBL" id="BAK84768.1"/>
    </source>
</evidence>
<dbReference type="PANTHER" id="PTHR46865:SF2">
    <property type="entry name" value="MONOOXYGENASE"/>
    <property type="match status" value="1"/>
</dbReference>
<evidence type="ECO:0000313" key="3">
    <source>
        <dbReference type="Proteomes" id="UP000009044"/>
    </source>
</evidence>
<dbReference type="eggNOG" id="COG0654">
    <property type="taxonomic scope" value="Bacteria"/>
</dbReference>
<reference evidence="3" key="1">
    <citation type="journal article" date="2011" name="J. Bacteriol.">
        <title>Complete genome sequence of NBRC 3288, a unique cellulose-nonproducing strain of Gluconacetobacter xylinus isolated from vinegar.</title>
        <authorList>
            <person name="Ogino H."/>
            <person name="Azuma Y."/>
            <person name="Hosoyama A."/>
            <person name="Nakazawa H."/>
            <person name="Matsutani M."/>
            <person name="Hasegawa A."/>
            <person name="Otsuyama K."/>
            <person name="Matsushita K."/>
            <person name="Fujita N."/>
            <person name="Shirai M."/>
        </authorList>
    </citation>
    <scope>NUCLEOTIDE SEQUENCE [LARGE SCALE GENOMIC DNA]</scope>
    <source>
        <strain evidence="3">NBRC 3288 / BCRC 11682 / LMG 1693</strain>
    </source>
</reference>
<dbReference type="Gene3D" id="3.50.50.60">
    <property type="entry name" value="FAD/NAD(P)-binding domain"/>
    <property type="match status" value="1"/>
</dbReference>
<organism evidence="2 3">
    <name type="scientific">Komagataeibacter medellinensis (strain NBRC 3288 / BCRC 11682 / LMG 1693 / Kondo 51)</name>
    <name type="common">Gluconacetobacter medellinensis</name>
    <dbReference type="NCBI Taxonomy" id="634177"/>
    <lineage>
        <taxon>Bacteria</taxon>
        <taxon>Pseudomonadati</taxon>
        <taxon>Pseudomonadota</taxon>
        <taxon>Alphaproteobacteria</taxon>
        <taxon>Acetobacterales</taxon>
        <taxon>Acetobacteraceae</taxon>
        <taxon>Komagataeibacter</taxon>
    </lineage>
</organism>
<evidence type="ECO:0000259" key="1">
    <source>
        <dbReference type="Pfam" id="PF01494"/>
    </source>
</evidence>
<dbReference type="PATRIC" id="fig|634177.7.peg.2632"/>
<dbReference type="STRING" id="634177.GLX_23560"/>
<protein>
    <submittedName>
        <fullName evidence="2">Pyridine nucleotide-disulfide oxidoreductase</fullName>
    </submittedName>
</protein>
<dbReference type="KEGG" id="gxy:GLX_23560"/>
<dbReference type="InterPro" id="IPR036188">
    <property type="entry name" value="FAD/NAD-bd_sf"/>
</dbReference>
<feature type="domain" description="FAD-binding" evidence="1">
    <location>
        <begin position="40"/>
        <end position="346"/>
    </location>
</feature>
<gene>
    <name evidence="2" type="ordered locus">GLX_23560</name>
</gene>
<proteinExistence type="predicted"/>